<dbReference type="Gene3D" id="2.40.50.100">
    <property type="match status" value="1"/>
</dbReference>
<dbReference type="InterPro" id="IPR058792">
    <property type="entry name" value="Beta-barrel_RND_2"/>
</dbReference>
<feature type="domain" description="CzcB-like C-terminal circularly permuted SH3-like" evidence="5">
    <location>
        <begin position="328"/>
        <end position="387"/>
    </location>
</feature>
<reference evidence="6 7" key="1">
    <citation type="submission" date="2019-02" db="EMBL/GenBank/DDBJ databases">
        <title>Genomic Encyclopedia of Type Strains, Phase IV (KMG-IV): sequencing the most valuable type-strain genomes for metagenomic binning, comparative biology and taxonomic classification.</title>
        <authorList>
            <person name="Goeker M."/>
        </authorList>
    </citation>
    <scope>NUCLEOTIDE SEQUENCE [LARGE SCALE GENOMIC DNA]</scope>
    <source>
        <strain evidence="6 7">K24</strain>
    </source>
</reference>
<dbReference type="RefSeq" id="WP_130357271.1">
    <property type="nucleotide sequence ID" value="NZ_SGXC01000001.1"/>
</dbReference>
<dbReference type="PANTHER" id="PTHR30097">
    <property type="entry name" value="CATION EFFLUX SYSTEM PROTEIN CUSB"/>
    <property type="match status" value="1"/>
</dbReference>
<proteinExistence type="inferred from homology"/>
<evidence type="ECO:0000313" key="7">
    <source>
        <dbReference type="Proteomes" id="UP000292445"/>
    </source>
</evidence>
<dbReference type="EMBL" id="SGXC01000001">
    <property type="protein sequence ID" value="RZS86154.1"/>
    <property type="molecule type" value="Genomic_DNA"/>
</dbReference>
<keyword evidence="7" id="KW-1185">Reference proteome</keyword>
<dbReference type="Gene3D" id="2.40.30.170">
    <property type="match status" value="1"/>
</dbReference>
<evidence type="ECO:0000256" key="2">
    <source>
        <dbReference type="ARBA" id="ARBA00022448"/>
    </source>
</evidence>
<comment type="caution">
    <text evidence="6">The sequence shown here is derived from an EMBL/GenBank/DDBJ whole genome shotgun (WGS) entry which is preliminary data.</text>
</comment>
<organism evidence="6 7">
    <name type="scientific">Pigmentiphaga kullae</name>
    <dbReference type="NCBI Taxonomy" id="151784"/>
    <lineage>
        <taxon>Bacteria</taxon>
        <taxon>Pseudomonadati</taxon>
        <taxon>Pseudomonadota</taxon>
        <taxon>Betaproteobacteria</taxon>
        <taxon>Burkholderiales</taxon>
        <taxon>Alcaligenaceae</taxon>
        <taxon>Pigmentiphaga</taxon>
    </lineage>
</organism>
<dbReference type="FunFam" id="2.40.30.170:FF:000010">
    <property type="entry name" value="Efflux RND transporter periplasmic adaptor subunit"/>
    <property type="match status" value="1"/>
</dbReference>
<feature type="domain" description="CusB-like beta-barrel" evidence="3">
    <location>
        <begin position="245"/>
        <end position="319"/>
    </location>
</feature>
<dbReference type="NCBIfam" id="TIGR01730">
    <property type="entry name" value="RND_mfp"/>
    <property type="match status" value="1"/>
</dbReference>
<dbReference type="InterPro" id="IPR006143">
    <property type="entry name" value="RND_pump_MFP"/>
</dbReference>
<dbReference type="Pfam" id="PF25975">
    <property type="entry name" value="CzcB_C"/>
    <property type="match status" value="1"/>
</dbReference>
<dbReference type="Pfam" id="PF25973">
    <property type="entry name" value="BSH_CzcB"/>
    <property type="match status" value="1"/>
</dbReference>
<sequence>MIPRSSRKTSDGARRVPPAAGRWSFLAAFCLVLAACGDKPAIEAEPAEALDPSIVVASEAMQARIQVAPIATEPFSDVLRVAGRIDFDRQRMARIGAPVTGRVTDINTTLGAAVKPGDVLARLHSTELGSAQLAYLKAKAQSELQQNARERARLLFAADVIGKAELQRRENEYAVAAAELRAASDQLSVLGMSPSAISRMGKSGEISSFSPVVSTLRGSVVELNVSPGQVVQPADALFTVADLSRVWAVAEVPEQQADLVAAGQTVDIEVPALGNRKISGELIFVGQVVDPATRTVPVRTSIDNADGRLKPAMLATMLIVSRPTEQLVIPASAVVRFENEDLVYVEIEPGRFRATQVQMGASYNGKRVVASGLKAGDRVVVEGAFHLNNQRAGVDPE</sequence>
<protein>
    <submittedName>
        <fullName evidence="6">Cobalt-zinc-cadmium efflux system membrane fusion protein</fullName>
    </submittedName>
</protein>
<name>A0A4Q7NLW8_9BURK</name>
<dbReference type="GO" id="GO:0022857">
    <property type="term" value="F:transmembrane transporter activity"/>
    <property type="evidence" value="ECO:0007669"/>
    <property type="project" value="InterPro"/>
</dbReference>
<accession>A0A4Q7NLW8</accession>
<dbReference type="InterPro" id="IPR058649">
    <property type="entry name" value="CzcB_C"/>
</dbReference>
<dbReference type="Gene3D" id="2.40.420.20">
    <property type="match status" value="1"/>
</dbReference>
<evidence type="ECO:0000313" key="6">
    <source>
        <dbReference type="EMBL" id="RZS86154.1"/>
    </source>
</evidence>
<comment type="similarity">
    <text evidence="1">Belongs to the membrane fusion protein (MFP) (TC 8.A.1) family.</text>
</comment>
<evidence type="ECO:0000259" key="5">
    <source>
        <dbReference type="Pfam" id="PF25975"/>
    </source>
</evidence>
<evidence type="ECO:0000259" key="4">
    <source>
        <dbReference type="Pfam" id="PF25973"/>
    </source>
</evidence>
<dbReference type="SUPFAM" id="SSF111369">
    <property type="entry name" value="HlyD-like secretion proteins"/>
    <property type="match status" value="1"/>
</dbReference>
<dbReference type="Pfam" id="PF25954">
    <property type="entry name" value="Beta-barrel_RND_2"/>
    <property type="match status" value="1"/>
</dbReference>
<dbReference type="Proteomes" id="UP000292445">
    <property type="component" value="Unassembled WGS sequence"/>
</dbReference>
<dbReference type="OrthoDB" id="9768185at2"/>
<gene>
    <name evidence="6" type="ORF">EV675_2188</name>
</gene>
<dbReference type="InterPro" id="IPR058647">
    <property type="entry name" value="BSH_CzcB-like"/>
</dbReference>
<evidence type="ECO:0000256" key="1">
    <source>
        <dbReference type="ARBA" id="ARBA00009477"/>
    </source>
</evidence>
<evidence type="ECO:0000259" key="3">
    <source>
        <dbReference type="Pfam" id="PF25954"/>
    </source>
</evidence>
<feature type="domain" description="CzcB-like barrel-sandwich hybrid" evidence="4">
    <location>
        <begin position="91"/>
        <end position="242"/>
    </location>
</feature>
<dbReference type="GO" id="GO:0016020">
    <property type="term" value="C:membrane"/>
    <property type="evidence" value="ECO:0007669"/>
    <property type="project" value="InterPro"/>
</dbReference>
<dbReference type="InterPro" id="IPR051909">
    <property type="entry name" value="MFP_Cation_Efflux"/>
</dbReference>
<dbReference type="AlphaFoldDB" id="A0A4Q7NLW8"/>
<keyword evidence="2" id="KW-0813">Transport</keyword>